<dbReference type="GO" id="GO:0000932">
    <property type="term" value="C:P-body"/>
    <property type="evidence" value="ECO:0007669"/>
    <property type="project" value="TreeGrafter"/>
</dbReference>
<dbReference type="InterPro" id="IPR001900">
    <property type="entry name" value="RNase_II/R"/>
</dbReference>
<dbReference type="InterPro" id="IPR056404">
    <property type="entry name" value="HTH_RNase_II"/>
</dbReference>
<dbReference type="InterPro" id="IPR050180">
    <property type="entry name" value="RNR_Ribonuclease"/>
</dbReference>
<dbReference type="InterPro" id="IPR040596">
    <property type="entry name" value="RNase_II_C_S1"/>
</dbReference>
<sequence>MNILQNSLVLYKNGAARVTALGDKLDIELEDGRSLRVRPKDVTLLHPGPLRGFAELNASGGEVEAACELLDGGQTTLSELAELVYGTFTPATAWASWQLVVEGLYFLGTPSAIDVRPLADVAQERAAREAKAAERAAWNDFLVRAKAGQCTAGDVDYLREVEEVAWGQREQSRVMRALDCSQNPASAHELLLRTGYWDSAINPYPRRMGVSLDVPMVDLLPELPDEARRDLTGLPAFAIDDADSVDPDDALSIEEDRLWVHVADAAALVPPDCPADLEARARGATLYLPETTIPMLPESAVPRLGLGLTEVSPAFSFGLTLDADGLVADVEVIPSWVRVQRLSYEDVETRLSEEPFKRLYAWAQQHQEHRRARGAIFINLPEVKIQVNNNNTVEIRALPYLASRMLVSEAMIMAGEAVARFARERDIPFPFTTQDVAVDTADRSPQGLAAMYALRRNLKPRQYSGQPGTHGGLGLEMYTQITSPLRRYLDLVAHQQLRAFLRGEDVLDTQAIVERVGAAEAVAGHVRRAERLSREHWTMVYLQQHPGWQGDGVLIEHRMPRGMVLIPALAFEARVKVGEDVALDSQVPLRLTGIDLPERVAYFRVG</sequence>
<dbReference type="GO" id="GO:0000175">
    <property type="term" value="F:3'-5'-RNA exonuclease activity"/>
    <property type="evidence" value="ECO:0007669"/>
    <property type="project" value="TreeGrafter"/>
</dbReference>
<evidence type="ECO:0000259" key="1">
    <source>
        <dbReference type="SMART" id="SM00955"/>
    </source>
</evidence>
<dbReference type="InterPro" id="IPR036388">
    <property type="entry name" value="WH-like_DNA-bd_sf"/>
</dbReference>
<accession>A0A2G6PFN2</accession>
<feature type="domain" description="RNB" evidence="1">
    <location>
        <begin position="228"/>
        <end position="503"/>
    </location>
</feature>
<dbReference type="PANTHER" id="PTHR23355">
    <property type="entry name" value="RIBONUCLEASE"/>
    <property type="match status" value="1"/>
</dbReference>
<dbReference type="Gene3D" id="2.40.50.140">
    <property type="entry name" value="Nucleic acid-binding proteins"/>
    <property type="match status" value="1"/>
</dbReference>
<protein>
    <submittedName>
        <fullName evidence="2">Exoribonuclease II</fullName>
    </submittedName>
</protein>
<dbReference type="Pfam" id="PF00773">
    <property type="entry name" value="RNB"/>
    <property type="match status" value="1"/>
</dbReference>
<reference evidence="2 3" key="1">
    <citation type="submission" date="2017-10" db="EMBL/GenBank/DDBJ databases">
        <title>Novel microbial diversity and functional potential in the marine mammal oral microbiome.</title>
        <authorList>
            <person name="Dudek N.K."/>
            <person name="Sun C.L."/>
            <person name="Burstein D."/>
            <person name="Kantor R.S."/>
            <person name="Aliaga Goltsman D.S."/>
            <person name="Bik E.M."/>
            <person name="Thomas B.C."/>
            <person name="Banfield J.F."/>
            <person name="Relman D.A."/>
        </authorList>
    </citation>
    <scope>NUCLEOTIDE SEQUENCE [LARGE SCALE GENOMIC DNA]</scope>
    <source>
        <strain evidence="2">DOLJORAL78_50_517</strain>
    </source>
</reference>
<dbReference type="InterPro" id="IPR012340">
    <property type="entry name" value="NA-bd_OB-fold"/>
</dbReference>
<dbReference type="Proteomes" id="UP000229278">
    <property type="component" value="Unassembled WGS sequence"/>
</dbReference>
<dbReference type="SUPFAM" id="SSF50249">
    <property type="entry name" value="Nucleic acid-binding proteins"/>
    <property type="match status" value="2"/>
</dbReference>
<dbReference type="GO" id="GO:0006402">
    <property type="term" value="P:mRNA catabolic process"/>
    <property type="evidence" value="ECO:0007669"/>
    <property type="project" value="TreeGrafter"/>
</dbReference>
<dbReference type="GO" id="GO:0003723">
    <property type="term" value="F:RNA binding"/>
    <property type="evidence" value="ECO:0007669"/>
    <property type="project" value="InterPro"/>
</dbReference>
<name>A0A2G6PFN2_9GAMM</name>
<organism evidence="2 3">
    <name type="scientific">Candidatus Contendibacter odensensis</name>
    <dbReference type="NCBI Taxonomy" id="1400860"/>
    <lineage>
        <taxon>Bacteria</taxon>
        <taxon>Pseudomonadati</taxon>
        <taxon>Pseudomonadota</taxon>
        <taxon>Gammaproteobacteria</taxon>
        <taxon>Candidatus Competibacteraceae</taxon>
        <taxon>Candidatus Contendibacter</taxon>
    </lineage>
</organism>
<dbReference type="Pfam" id="PF18614">
    <property type="entry name" value="RNase_II_C_S1"/>
    <property type="match status" value="1"/>
</dbReference>
<dbReference type="Pfam" id="PF23161">
    <property type="entry name" value="HTH_RNase_II"/>
    <property type="match status" value="1"/>
</dbReference>
<evidence type="ECO:0000313" key="2">
    <source>
        <dbReference type="EMBL" id="PIE83050.1"/>
    </source>
</evidence>
<dbReference type="SMART" id="SM00955">
    <property type="entry name" value="RNB"/>
    <property type="match status" value="1"/>
</dbReference>
<comment type="caution">
    <text evidence="2">The sequence shown here is derived from an EMBL/GenBank/DDBJ whole genome shotgun (WGS) entry which is preliminary data.</text>
</comment>
<evidence type="ECO:0000313" key="3">
    <source>
        <dbReference type="Proteomes" id="UP000229278"/>
    </source>
</evidence>
<gene>
    <name evidence="2" type="ORF">CSA09_03915</name>
</gene>
<dbReference type="Gene3D" id="1.10.10.10">
    <property type="entry name" value="Winged helix-like DNA-binding domain superfamily/Winged helix DNA-binding domain"/>
    <property type="match status" value="1"/>
</dbReference>
<proteinExistence type="predicted"/>
<dbReference type="AlphaFoldDB" id="A0A2G6PFN2"/>
<dbReference type="PANTHER" id="PTHR23355:SF42">
    <property type="entry name" value="RIBONUCLEASE II, CHLOROPLASTIC_MITOCHONDRIAL"/>
    <property type="match status" value="1"/>
</dbReference>
<dbReference type="EMBL" id="PDTV01000008">
    <property type="protein sequence ID" value="PIE83050.1"/>
    <property type="molecule type" value="Genomic_DNA"/>
</dbReference>